<evidence type="ECO:0000256" key="3">
    <source>
        <dbReference type="PROSITE-ProRule" id="PRU00339"/>
    </source>
</evidence>
<evidence type="ECO:0000256" key="4">
    <source>
        <dbReference type="SAM" id="MobiDB-lite"/>
    </source>
</evidence>
<dbReference type="InterPro" id="IPR011990">
    <property type="entry name" value="TPR-like_helical_dom_sf"/>
</dbReference>
<proteinExistence type="predicted"/>
<dbReference type="PANTHER" id="PTHR45586:SF1">
    <property type="entry name" value="LIPOPOLYSACCHARIDE ASSEMBLY PROTEIN B"/>
    <property type="match status" value="1"/>
</dbReference>
<keyword evidence="5" id="KW-0812">Transmembrane</keyword>
<gene>
    <name evidence="6" type="ORF">ENG67_03225</name>
</gene>
<dbReference type="EMBL" id="DRBW01000128">
    <property type="protein sequence ID" value="HDM90202.1"/>
    <property type="molecule type" value="Genomic_DNA"/>
</dbReference>
<comment type="caution">
    <text evidence="6">The sequence shown here is derived from an EMBL/GenBank/DDBJ whole genome shotgun (WGS) entry which is preliminary data.</text>
</comment>
<feature type="compositionally biased region" description="Basic and acidic residues" evidence="4">
    <location>
        <begin position="96"/>
        <end position="106"/>
    </location>
</feature>
<keyword evidence="1" id="KW-0677">Repeat</keyword>
<dbReference type="Gene3D" id="1.25.40.10">
    <property type="entry name" value="Tetratricopeptide repeat domain"/>
    <property type="match status" value="2"/>
</dbReference>
<dbReference type="Pfam" id="PF13432">
    <property type="entry name" value="TPR_16"/>
    <property type="match status" value="1"/>
</dbReference>
<feature type="region of interest" description="Disordered" evidence="4">
    <location>
        <begin position="66"/>
        <end position="120"/>
    </location>
</feature>
<evidence type="ECO:0000256" key="2">
    <source>
        <dbReference type="ARBA" id="ARBA00022803"/>
    </source>
</evidence>
<keyword evidence="5" id="KW-1133">Transmembrane helix</keyword>
<keyword evidence="2 3" id="KW-0802">TPR repeat</keyword>
<dbReference type="PROSITE" id="PS50005">
    <property type="entry name" value="TPR"/>
    <property type="match status" value="3"/>
</dbReference>
<dbReference type="Pfam" id="PF14559">
    <property type="entry name" value="TPR_19"/>
    <property type="match status" value="1"/>
</dbReference>
<feature type="repeat" description="TPR" evidence="3">
    <location>
        <begin position="214"/>
        <end position="247"/>
    </location>
</feature>
<sequence>MSLINEALKKAEESKKKPDPLWNPIKRERKGSRKKYYFMAASGAFLIVALLVMKALLFKESPAVEPVPPPVAMEEKTGEVTKPPASALLGKPAGDAGKENEKKPAKPPESGGKRKIKKVKTAKINTARKTSLLPEPKEPAPKRYAEAERYFRFALAKERAGEIALAIDAYRKAIHLNPDHAQARLNLSALLIEGGLYREAIDILSGIKNGNENPKVLFNLALASYGAGDLKDAIEYARRSLALNPDNFRAYLLLGDIADATGNGEAALSNYKRAAALAPDSPEVLYKLGREIDLLGNKKDAIAYYRAFLEKSRDREKRKLVLRRLAYLEQGGK</sequence>
<feature type="repeat" description="TPR" evidence="3">
    <location>
        <begin position="248"/>
        <end position="281"/>
    </location>
</feature>
<protein>
    <submittedName>
        <fullName evidence="6">Tetratricopeptide repeat protein</fullName>
    </submittedName>
</protein>
<feature type="repeat" description="TPR" evidence="3">
    <location>
        <begin position="147"/>
        <end position="180"/>
    </location>
</feature>
<organism evidence="6">
    <name type="scientific">candidate division WOR-3 bacterium</name>
    <dbReference type="NCBI Taxonomy" id="2052148"/>
    <lineage>
        <taxon>Bacteria</taxon>
        <taxon>Bacteria division WOR-3</taxon>
    </lineage>
</organism>
<dbReference type="InterPro" id="IPR051012">
    <property type="entry name" value="CellSynth/LPSAsmb/PSIAsmb"/>
</dbReference>
<evidence type="ECO:0000313" key="6">
    <source>
        <dbReference type="EMBL" id="HDM90202.1"/>
    </source>
</evidence>
<dbReference type="SUPFAM" id="SSF48452">
    <property type="entry name" value="TPR-like"/>
    <property type="match status" value="1"/>
</dbReference>
<keyword evidence="5" id="KW-0472">Membrane</keyword>
<feature type="transmembrane region" description="Helical" evidence="5">
    <location>
        <begin position="36"/>
        <end position="58"/>
    </location>
</feature>
<evidence type="ECO:0000256" key="1">
    <source>
        <dbReference type="ARBA" id="ARBA00022737"/>
    </source>
</evidence>
<reference evidence="6" key="1">
    <citation type="journal article" date="2020" name="mSystems">
        <title>Genome- and Community-Level Interaction Insights into Carbon Utilization and Element Cycling Functions of Hydrothermarchaeota in Hydrothermal Sediment.</title>
        <authorList>
            <person name="Zhou Z."/>
            <person name="Liu Y."/>
            <person name="Xu W."/>
            <person name="Pan J."/>
            <person name="Luo Z.H."/>
            <person name="Li M."/>
        </authorList>
    </citation>
    <scope>NUCLEOTIDE SEQUENCE [LARGE SCALE GENOMIC DNA]</scope>
    <source>
        <strain evidence="6">HyVt-237</strain>
    </source>
</reference>
<name>A0A7C0XAX5_UNCW3</name>
<dbReference type="SMART" id="SM00028">
    <property type="entry name" value="TPR"/>
    <property type="match status" value="4"/>
</dbReference>
<dbReference type="InterPro" id="IPR019734">
    <property type="entry name" value="TPR_rpt"/>
</dbReference>
<accession>A0A7C0XAX5</accession>
<dbReference type="Proteomes" id="UP000885931">
    <property type="component" value="Unassembled WGS sequence"/>
</dbReference>
<evidence type="ECO:0000256" key="5">
    <source>
        <dbReference type="SAM" id="Phobius"/>
    </source>
</evidence>
<dbReference type="PANTHER" id="PTHR45586">
    <property type="entry name" value="TPR REPEAT-CONTAINING PROTEIN PA4667"/>
    <property type="match status" value="1"/>
</dbReference>
<dbReference type="AlphaFoldDB" id="A0A7C0XAX5"/>